<evidence type="ECO:0000313" key="1">
    <source>
        <dbReference type="EMBL" id="KAL0472883.1"/>
    </source>
</evidence>
<evidence type="ECO:0000313" key="2">
    <source>
        <dbReference type="Proteomes" id="UP001451303"/>
    </source>
</evidence>
<comment type="caution">
    <text evidence="1">The sequence shown here is derived from an EMBL/GenBank/DDBJ whole genome shotgun (WGS) entry which is preliminary data.</text>
</comment>
<protein>
    <submittedName>
        <fullName evidence="1">Uncharacterized protein</fullName>
    </submittedName>
</protein>
<proteinExistence type="predicted"/>
<sequence length="239" mass="26795">MLDQETESGQVSTYLRLASSRWLLTRNGEYVWMSERARVACLFVCSVGGRRVRTAAVHGKNLPMPCVGRSGRISHHEQSPSNRTDGKSRLLMVGLKVVSHAVAEREWSVRRNALSLTTIYLVMGWGVADVVVYFTKLFTVPAYPWPKDTVWPKRYGNGGVLESGVLLIVTHPYRQAPAPSNPLPHLVGFSIFITNFSFVATNGENNAKSIRRSTWERNESLIISRIIQSSPFFSSRNLT</sequence>
<organism evidence="1 2">
    <name type="scientific">Neurospora intermedia</name>
    <dbReference type="NCBI Taxonomy" id="5142"/>
    <lineage>
        <taxon>Eukaryota</taxon>
        <taxon>Fungi</taxon>
        <taxon>Dikarya</taxon>
        <taxon>Ascomycota</taxon>
        <taxon>Pezizomycotina</taxon>
        <taxon>Sordariomycetes</taxon>
        <taxon>Sordariomycetidae</taxon>
        <taxon>Sordariales</taxon>
        <taxon>Sordariaceae</taxon>
        <taxon>Neurospora</taxon>
    </lineage>
</organism>
<gene>
    <name evidence="1" type="ORF">QR685DRAFT_155601</name>
</gene>
<dbReference type="EMBL" id="JAVLET010000002">
    <property type="protein sequence ID" value="KAL0472883.1"/>
    <property type="molecule type" value="Genomic_DNA"/>
</dbReference>
<name>A0ABR3DJN0_NEUIN</name>
<reference evidence="1 2" key="1">
    <citation type="submission" date="2023-09" db="EMBL/GenBank/DDBJ databases">
        <title>Multi-omics analysis of a traditional fermented food reveals byproduct-associated fungal strains for waste-to-food upcycling.</title>
        <authorList>
            <consortium name="Lawrence Berkeley National Laboratory"/>
            <person name="Rekdal V.M."/>
            <person name="Villalobos-Escobedo J.M."/>
            <person name="Rodriguez-Valeron N."/>
            <person name="Garcia M.O."/>
            <person name="Vasquez D.P."/>
            <person name="Damayanti I."/>
            <person name="Sorensen P.M."/>
            <person name="Baidoo E.E."/>
            <person name="De Carvalho A.C."/>
            <person name="Riley R."/>
            <person name="Lipzen A."/>
            <person name="He G."/>
            <person name="Yan M."/>
            <person name="Haridas S."/>
            <person name="Daum C."/>
            <person name="Yoshinaga Y."/>
            <person name="Ng V."/>
            <person name="Grigoriev I.V."/>
            <person name="Munk R."/>
            <person name="Nuraida L."/>
            <person name="Wijaya C.H."/>
            <person name="Morales P.-C."/>
            <person name="Keasling J.D."/>
        </authorList>
    </citation>
    <scope>NUCLEOTIDE SEQUENCE [LARGE SCALE GENOMIC DNA]</scope>
    <source>
        <strain evidence="1 2">FGSC 2613</strain>
    </source>
</reference>
<dbReference type="Proteomes" id="UP001451303">
    <property type="component" value="Unassembled WGS sequence"/>
</dbReference>
<keyword evidence="2" id="KW-1185">Reference proteome</keyword>
<accession>A0ABR3DJN0</accession>